<evidence type="ECO:0000256" key="1">
    <source>
        <dbReference type="SAM" id="MobiDB-lite"/>
    </source>
</evidence>
<feature type="region of interest" description="Disordered" evidence="1">
    <location>
        <begin position="48"/>
        <end position="67"/>
    </location>
</feature>
<proteinExistence type="predicted"/>
<reference evidence="2" key="1">
    <citation type="submission" date="2022-08" db="EMBL/GenBank/DDBJ databases">
        <title>Genome sequencing of akame (Lates japonicus).</title>
        <authorList>
            <person name="Hashiguchi Y."/>
            <person name="Takahashi H."/>
        </authorList>
    </citation>
    <scope>NUCLEOTIDE SEQUENCE</scope>
    <source>
        <strain evidence="2">Kochi</strain>
    </source>
</reference>
<name>A0AAD3NJY4_LATJO</name>
<evidence type="ECO:0000313" key="3">
    <source>
        <dbReference type="Proteomes" id="UP001279410"/>
    </source>
</evidence>
<accession>A0AAD3NJY4</accession>
<evidence type="ECO:0000313" key="2">
    <source>
        <dbReference type="EMBL" id="GLD73838.1"/>
    </source>
</evidence>
<dbReference type="Proteomes" id="UP001279410">
    <property type="component" value="Unassembled WGS sequence"/>
</dbReference>
<protein>
    <submittedName>
        <fullName evidence="2">NACHT, LRR and PYD domains-containing protein 3-like protein</fullName>
    </submittedName>
</protein>
<feature type="non-terminal residue" evidence="2">
    <location>
        <position position="1"/>
    </location>
</feature>
<gene>
    <name evidence="2" type="ORF">AKAME5_002516300</name>
</gene>
<keyword evidence="3" id="KW-1185">Reference proteome</keyword>
<comment type="caution">
    <text evidence="2">The sequence shown here is derived from an EMBL/GenBank/DDBJ whole genome shotgun (WGS) entry which is preliminary data.</text>
</comment>
<dbReference type="EMBL" id="BRZM01001841">
    <property type="protein sequence ID" value="GLD73838.1"/>
    <property type="molecule type" value="Genomic_DNA"/>
</dbReference>
<dbReference type="AlphaFoldDB" id="A0AAD3NJY4"/>
<feature type="compositionally biased region" description="Polar residues" evidence="1">
    <location>
        <begin position="52"/>
        <end position="67"/>
    </location>
</feature>
<sequence length="90" mass="9974">MNDSVSSPGEAQSSRDQTLLDLDLDLDPASDVSKNWFINFKGQHPSADQIVDQESSEVPSGQSAQQHQTHLDSIFMLLEENIATFVKNEL</sequence>
<organism evidence="2 3">
    <name type="scientific">Lates japonicus</name>
    <name type="common">Japanese lates</name>
    <dbReference type="NCBI Taxonomy" id="270547"/>
    <lineage>
        <taxon>Eukaryota</taxon>
        <taxon>Metazoa</taxon>
        <taxon>Chordata</taxon>
        <taxon>Craniata</taxon>
        <taxon>Vertebrata</taxon>
        <taxon>Euteleostomi</taxon>
        <taxon>Actinopterygii</taxon>
        <taxon>Neopterygii</taxon>
        <taxon>Teleostei</taxon>
        <taxon>Neoteleostei</taxon>
        <taxon>Acanthomorphata</taxon>
        <taxon>Carangaria</taxon>
        <taxon>Carangaria incertae sedis</taxon>
        <taxon>Centropomidae</taxon>
        <taxon>Lates</taxon>
    </lineage>
</organism>